<keyword evidence="3" id="KW-0732">Signal</keyword>
<evidence type="ECO:0000256" key="2">
    <source>
        <dbReference type="SAM" id="MobiDB-lite"/>
    </source>
</evidence>
<dbReference type="AlphaFoldDB" id="A0A0U9HFB9"/>
<name>A0A0U9HFB9_9FIRM</name>
<dbReference type="OrthoDB" id="900053at2"/>
<dbReference type="PROSITE" id="PS51272">
    <property type="entry name" value="SLH"/>
    <property type="match status" value="3"/>
</dbReference>
<dbReference type="STRING" id="224999.GCA_001485475_00579"/>
<evidence type="ECO:0000256" key="1">
    <source>
        <dbReference type="ARBA" id="ARBA00022737"/>
    </source>
</evidence>
<dbReference type="InterPro" id="IPR051465">
    <property type="entry name" value="Cell_Envelope_Struct_Comp"/>
</dbReference>
<keyword evidence="1" id="KW-0677">Repeat</keyword>
<proteinExistence type="predicted"/>
<dbReference type="Proteomes" id="UP000062160">
    <property type="component" value="Unassembled WGS sequence"/>
</dbReference>
<feature type="domain" description="SLH" evidence="4">
    <location>
        <begin position="504"/>
        <end position="567"/>
    </location>
</feature>
<feature type="signal peptide" evidence="3">
    <location>
        <begin position="1"/>
        <end position="22"/>
    </location>
</feature>
<evidence type="ECO:0000313" key="5">
    <source>
        <dbReference type="EMBL" id="GAQ24580.1"/>
    </source>
</evidence>
<dbReference type="PANTHER" id="PTHR43308">
    <property type="entry name" value="OUTER MEMBRANE PROTEIN ALPHA-RELATED"/>
    <property type="match status" value="1"/>
</dbReference>
<dbReference type="EMBL" id="DF976999">
    <property type="protein sequence ID" value="GAQ24580.1"/>
    <property type="molecule type" value="Genomic_DNA"/>
</dbReference>
<protein>
    <submittedName>
        <fullName evidence="5">S-layer homology domain-containing protein</fullName>
    </submittedName>
</protein>
<evidence type="ECO:0000313" key="6">
    <source>
        <dbReference type="Proteomes" id="UP000062160"/>
    </source>
</evidence>
<dbReference type="RefSeq" id="WP_059031630.1">
    <property type="nucleotide sequence ID" value="NZ_DF976999.1"/>
</dbReference>
<gene>
    <name evidence="5" type="ORF">TSYNT_5427</name>
</gene>
<accession>A0A0U9HFB9</accession>
<dbReference type="InterPro" id="IPR001119">
    <property type="entry name" value="SLH_dom"/>
</dbReference>
<feature type="compositionally biased region" description="Gly residues" evidence="2">
    <location>
        <begin position="260"/>
        <end position="278"/>
    </location>
</feature>
<organism evidence="5">
    <name type="scientific">Tepidanaerobacter syntrophicus</name>
    <dbReference type="NCBI Taxonomy" id="224999"/>
    <lineage>
        <taxon>Bacteria</taxon>
        <taxon>Bacillati</taxon>
        <taxon>Bacillota</taxon>
        <taxon>Clostridia</taxon>
        <taxon>Thermosediminibacterales</taxon>
        <taxon>Tepidanaerobacteraceae</taxon>
        <taxon>Tepidanaerobacter</taxon>
    </lineage>
</organism>
<evidence type="ECO:0000259" key="4">
    <source>
        <dbReference type="PROSITE" id="PS51272"/>
    </source>
</evidence>
<keyword evidence="6" id="KW-1185">Reference proteome</keyword>
<evidence type="ECO:0000256" key="3">
    <source>
        <dbReference type="SAM" id="SignalP"/>
    </source>
</evidence>
<reference evidence="5" key="1">
    <citation type="journal article" date="2016" name="Genome Announc.">
        <title>Draft Genome Sequence of the Syntrophic Lactate-Degrading Bacterium Tepidanaerobacter syntrophicus JLT.</title>
        <authorList>
            <person name="Matsuura N."/>
            <person name="Ohashi A."/>
            <person name="Tourlousse D.M."/>
            <person name="Sekiguchi Y."/>
        </authorList>
    </citation>
    <scope>NUCLEOTIDE SEQUENCE [LARGE SCALE GENOMIC DNA]</scope>
    <source>
        <strain evidence="5">JL</strain>
    </source>
</reference>
<feature type="domain" description="SLH" evidence="4">
    <location>
        <begin position="568"/>
        <end position="628"/>
    </location>
</feature>
<feature type="region of interest" description="Disordered" evidence="2">
    <location>
        <begin position="254"/>
        <end position="296"/>
    </location>
</feature>
<feature type="chain" id="PRO_5039211903" evidence="3">
    <location>
        <begin position="23"/>
        <end position="686"/>
    </location>
</feature>
<feature type="domain" description="SLH" evidence="4">
    <location>
        <begin position="630"/>
        <end position="686"/>
    </location>
</feature>
<dbReference type="Pfam" id="PF00395">
    <property type="entry name" value="SLH"/>
    <property type="match status" value="3"/>
</dbReference>
<sequence>MLKKTLVVFLAALLALMPLAYANGQTEDNVDKVLSYINDKIRPLGRGTAVNLLEIAKTKSSSAVETFFSKLDSDLKGRLSNKGISQTTIENAVGAVEGDGFYSATTSYINNYLFGNDTNVYNSYKTTIQAEFDKVFKDPGAPLEDFDDSVVSDFDGWGSFLSKLKNLEIDLRGDAVEFKYYEATNTLSVNEKTAGALKTKLNKFLSDNDLNILSNDEVLSLINAANAVLADLSSSETATLKSALGGLGYTVTTIPKPSDGGNGGGGTGGGGTGGGGGTTPEKPAVVTPKDTTQPISVNIPSDAVSITVSDGKAVVSLSTSTVNTVLKLIDEAAKTAEDEDRPLVITIDLSSSRKITEDTQINIPASIVEKAGEVDANILVILPEVSIEIPAAAVDMGDTENLEIVIQQIKTGKALSGITLPAGMTAVGDAADIVIKTDGTNAKITGKITIYFNLKGITANADKLGIYYVNGDKKTIEFVGGKVDKEKDTIRASVSHFSTYALIEYNKTFADIKYHWAKGYVESMAAKQIVNGKAENIFAPDDDMTRAEFAKIIVNAMELDLNKYSGSFEDVKAGDWFADYVQTAFDNKLIEGKVAGKVFDPNGKITREEMMTIIGRAIGKEGAADADTILKSFKDGDKVSSYAKEYVSLLIEEKLVNGYPDGTLKPANSITRAEAAKIVYGFYNYY</sequence>